<keyword evidence="3" id="KW-0342">GTP-binding</keyword>
<evidence type="ECO:0000313" key="8">
    <source>
        <dbReference type="Proteomes" id="UP001443914"/>
    </source>
</evidence>
<sequence length="529" mass="57541">MLCKARYLHHGGLLRKYSFSSWHVLSYSSYSDSWGKKQKATPLQETRMIDRFWLNVKGGEGGSGNASIRRSRTNRFGKPDGGNGGRGGDVILKCTSAVWDFRGLRHHINGKRGGNGSSKNQIGSRGEDTVVQVPVGTVLHLVEGDIPSSVEMSSTGTHPWDAPGTVTSDFHGSDEQFSSVHKPENVDTDNNMSSIKPRARGSFIRTSSRPFLSRGKSTHFEKGLILNYGDENSCENMGADACDLEVNGGFSEETSEEEEDITQYNVAELTEDGQQIIIACGGEGGLGSISSSGYSKKVFKDTSYGFRGNDNSEDRGEENHPSIRAGLPGSQAALILELKSIADVGLVGIPNAGKSTLLGVISKAKPVVGDYSFTTLRPNLGKLNYDEVSITVADIPGLIRGAHENRGLGHDFLRHIERTKLLVYVVDLAAALGDRKGIPPWEQLRDLITELEHYREGLSDRPSLLVANKTDEIGAEGVLEELHRRVQGFPIYPICAVLEEGIPELKAALRQLVNGGETARLRLENILID</sequence>
<keyword evidence="8" id="KW-1185">Reference proteome</keyword>
<dbReference type="Proteomes" id="UP001443914">
    <property type="component" value="Unassembled WGS sequence"/>
</dbReference>
<dbReference type="PROSITE" id="PS51883">
    <property type="entry name" value="OBG"/>
    <property type="match status" value="1"/>
</dbReference>
<dbReference type="CDD" id="cd01898">
    <property type="entry name" value="Obg"/>
    <property type="match status" value="1"/>
</dbReference>
<dbReference type="PIRSF" id="PIRSF002401">
    <property type="entry name" value="GTP_bd_Obg/CgtA"/>
    <property type="match status" value="1"/>
</dbReference>
<protein>
    <submittedName>
        <fullName evidence="7">Uncharacterized protein</fullName>
    </submittedName>
</protein>
<dbReference type="PANTHER" id="PTHR11702">
    <property type="entry name" value="DEVELOPMENTALLY REGULATED GTP-BINDING PROTEIN-RELATED"/>
    <property type="match status" value="1"/>
</dbReference>
<dbReference type="GO" id="GO:0003924">
    <property type="term" value="F:GTPase activity"/>
    <property type="evidence" value="ECO:0007669"/>
    <property type="project" value="InterPro"/>
</dbReference>
<dbReference type="InterPro" id="IPR014100">
    <property type="entry name" value="GTP-bd_Obg/CgtA"/>
</dbReference>
<dbReference type="PANTHER" id="PTHR11702:SF31">
    <property type="entry name" value="MITOCHONDRIAL RIBOSOME-ASSOCIATED GTPASE 2"/>
    <property type="match status" value="1"/>
</dbReference>
<accession>A0AAW1LMQ6</accession>
<keyword evidence="2" id="KW-0547">Nucleotide-binding</keyword>
<name>A0AAW1LMQ6_SAPOF</name>
<dbReference type="Pfam" id="PF01926">
    <property type="entry name" value="MMR_HSR1"/>
    <property type="match status" value="1"/>
</dbReference>
<dbReference type="InterPro" id="IPR006073">
    <property type="entry name" value="GTP-bd"/>
</dbReference>
<evidence type="ECO:0000259" key="5">
    <source>
        <dbReference type="PROSITE" id="PS51710"/>
    </source>
</evidence>
<feature type="compositionally biased region" description="Polar residues" evidence="4">
    <location>
        <begin position="165"/>
        <end position="179"/>
    </location>
</feature>
<dbReference type="InterPro" id="IPR006169">
    <property type="entry name" value="GTP1_OBG_dom"/>
</dbReference>
<gene>
    <name evidence="7" type="ORF">RND81_04G165100</name>
</gene>
<feature type="region of interest" description="Disordered" evidence="4">
    <location>
        <begin position="150"/>
        <end position="196"/>
    </location>
</feature>
<feature type="domain" description="Obg" evidence="6">
    <location>
        <begin position="46"/>
        <end position="341"/>
    </location>
</feature>
<dbReference type="Gene3D" id="3.40.50.300">
    <property type="entry name" value="P-loop containing nucleotide triphosphate hydrolases"/>
    <property type="match status" value="1"/>
</dbReference>
<evidence type="ECO:0000256" key="4">
    <source>
        <dbReference type="SAM" id="MobiDB-lite"/>
    </source>
</evidence>
<dbReference type="Pfam" id="PF01018">
    <property type="entry name" value="GTP1_OBG"/>
    <property type="match status" value="1"/>
</dbReference>
<evidence type="ECO:0000313" key="7">
    <source>
        <dbReference type="EMBL" id="KAK9734821.1"/>
    </source>
</evidence>
<comment type="caution">
    <text evidence="7">The sequence shown here is derived from an EMBL/GenBank/DDBJ whole genome shotgun (WGS) entry which is preliminary data.</text>
</comment>
<dbReference type="GO" id="GO:0000287">
    <property type="term" value="F:magnesium ion binding"/>
    <property type="evidence" value="ECO:0007669"/>
    <property type="project" value="InterPro"/>
</dbReference>
<dbReference type="GO" id="GO:0042254">
    <property type="term" value="P:ribosome biogenesis"/>
    <property type="evidence" value="ECO:0007669"/>
    <property type="project" value="UniProtKB-UniRule"/>
</dbReference>
<dbReference type="InterPro" id="IPR036726">
    <property type="entry name" value="GTP1_OBG_dom_sf"/>
</dbReference>
<evidence type="ECO:0000256" key="2">
    <source>
        <dbReference type="ARBA" id="ARBA00022741"/>
    </source>
</evidence>
<dbReference type="AlphaFoldDB" id="A0AAW1LMQ6"/>
<proteinExistence type="inferred from homology"/>
<evidence type="ECO:0000259" key="6">
    <source>
        <dbReference type="PROSITE" id="PS51883"/>
    </source>
</evidence>
<feature type="compositionally biased region" description="Gly residues" evidence="4">
    <location>
        <begin position="79"/>
        <end position="88"/>
    </location>
</feature>
<dbReference type="PRINTS" id="PR00326">
    <property type="entry name" value="GTP1OBG"/>
</dbReference>
<reference evidence="7" key="1">
    <citation type="submission" date="2024-03" db="EMBL/GenBank/DDBJ databases">
        <title>WGS assembly of Saponaria officinalis var. Norfolk2.</title>
        <authorList>
            <person name="Jenkins J."/>
            <person name="Shu S."/>
            <person name="Grimwood J."/>
            <person name="Barry K."/>
            <person name="Goodstein D."/>
            <person name="Schmutz J."/>
            <person name="Leebens-Mack J."/>
            <person name="Osbourn A."/>
        </authorList>
    </citation>
    <scope>NUCLEOTIDE SEQUENCE [LARGE SCALE GENOMIC DNA]</scope>
    <source>
        <strain evidence="7">JIC</strain>
    </source>
</reference>
<feature type="domain" description="OBG-type G" evidence="5">
    <location>
        <begin position="342"/>
        <end position="514"/>
    </location>
</feature>
<comment type="similarity">
    <text evidence="1">Belongs to the TRAFAC class OBG-HflX-like GTPase superfamily. OBG GTPase family.</text>
</comment>
<evidence type="ECO:0000256" key="3">
    <source>
        <dbReference type="ARBA" id="ARBA00023134"/>
    </source>
</evidence>
<evidence type="ECO:0000256" key="1">
    <source>
        <dbReference type="ARBA" id="ARBA00007699"/>
    </source>
</evidence>
<organism evidence="7 8">
    <name type="scientific">Saponaria officinalis</name>
    <name type="common">Common soapwort</name>
    <name type="synonym">Lychnis saponaria</name>
    <dbReference type="NCBI Taxonomy" id="3572"/>
    <lineage>
        <taxon>Eukaryota</taxon>
        <taxon>Viridiplantae</taxon>
        <taxon>Streptophyta</taxon>
        <taxon>Embryophyta</taxon>
        <taxon>Tracheophyta</taxon>
        <taxon>Spermatophyta</taxon>
        <taxon>Magnoliopsida</taxon>
        <taxon>eudicotyledons</taxon>
        <taxon>Gunneridae</taxon>
        <taxon>Pentapetalae</taxon>
        <taxon>Caryophyllales</taxon>
        <taxon>Caryophyllaceae</taxon>
        <taxon>Caryophylleae</taxon>
        <taxon>Saponaria</taxon>
    </lineage>
</organism>
<feature type="region of interest" description="Disordered" evidence="4">
    <location>
        <begin position="61"/>
        <end position="88"/>
    </location>
</feature>
<dbReference type="InterPro" id="IPR027417">
    <property type="entry name" value="P-loop_NTPase"/>
</dbReference>
<dbReference type="InterPro" id="IPR045086">
    <property type="entry name" value="OBG_GTPase"/>
</dbReference>
<dbReference type="PROSITE" id="PS51710">
    <property type="entry name" value="G_OBG"/>
    <property type="match status" value="1"/>
</dbReference>
<dbReference type="InterPro" id="IPR031167">
    <property type="entry name" value="G_OBG"/>
</dbReference>
<dbReference type="EMBL" id="JBDFQZ010000004">
    <property type="protein sequence ID" value="KAK9734821.1"/>
    <property type="molecule type" value="Genomic_DNA"/>
</dbReference>
<dbReference type="GO" id="GO:0005525">
    <property type="term" value="F:GTP binding"/>
    <property type="evidence" value="ECO:0007669"/>
    <property type="project" value="UniProtKB-KW"/>
</dbReference>
<dbReference type="SUPFAM" id="SSF52540">
    <property type="entry name" value="P-loop containing nucleoside triphosphate hydrolases"/>
    <property type="match status" value="1"/>
</dbReference>
<dbReference type="SUPFAM" id="SSF82051">
    <property type="entry name" value="Obg GTP-binding protein N-terminal domain"/>
    <property type="match status" value="1"/>
</dbReference>
<dbReference type="Gene3D" id="2.70.210.12">
    <property type="entry name" value="GTP1/OBG domain"/>
    <property type="match status" value="1"/>
</dbReference>
<dbReference type="GO" id="GO:0005739">
    <property type="term" value="C:mitochondrion"/>
    <property type="evidence" value="ECO:0007669"/>
    <property type="project" value="TreeGrafter"/>
</dbReference>